<name>A0ACB8XZX6_9ASTR</name>
<keyword evidence="2" id="KW-1185">Reference proteome</keyword>
<reference evidence="1 2" key="2">
    <citation type="journal article" date="2022" name="Mol. Ecol. Resour.">
        <title>The genomes of chicory, endive, great burdock and yacon provide insights into Asteraceae paleo-polyploidization history and plant inulin production.</title>
        <authorList>
            <person name="Fan W."/>
            <person name="Wang S."/>
            <person name="Wang H."/>
            <person name="Wang A."/>
            <person name="Jiang F."/>
            <person name="Liu H."/>
            <person name="Zhao H."/>
            <person name="Xu D."/>
            <person name="Zhang Y."/>
        </authorList>
    </citation>
    <scope>NUCLEOTIDE SEQUENCE [LARGE SCALE GENOMIC DNA]</scope>
    <source>
        <strain evidence="2">cv. Yunnan</strain>
        <tissue evidence="1">Leaves</tissue>
    </source>
</reference>
<proteinExistence type="predicted"/>
<evidence type="ECO:0000313" key="1">
    <source>
        <dbReference type="EMBL" id="KAI3677003.1"/>
    </source>
</evidence>
<organism evidence="1 2">
    <name type="scientific">Smallanthus sonchifolius</name>
    <dbReference type="NCBI Taxonomy" id="185202"/>
    <lineage>
        <taxon>Eukaryota</taxon>
        <taxon>Viridiplantae</taxon>
        <taxon>Streptophyta</taxon>
        <taxon>Embryophyta</taxon>
        <taxon>Tracheophyta</taxon>
        <taxon>Spermatophyta</taxon>
        <taxon>Magnoliopsida</taxon>
        <taxon>eudicotyledons</taxon>
        <taxon>Gunneridae</taxon>
        <taxon>Pentapetalae</taxon>
        <taxon>asterids</taxon>
        <taxon>campanulids</taxon>
        <taxon>Asterales</taxon>
        <taxon>Asteraceae</taxon>
        <taxon>Asteroideae</taxon>
        <taxon>Heliantheae alliance</taxon>
        <taxon>Millerieae</taxon>
        <taxon>Smallanthus</taxon>
    </lineage>
</organism>
<comment type="caution">
    <text evidence="1">The sequence shown here is derived from an EMBL/GenBank/DDBJ whole genome shotgun (WGS) entry which is preliminary data.</text>
</comment>
<dbReference type="EMBL" id="CM042046">
    <property type="protein sequence ID" value="KAI3677003.1"/>
    <property type="molecule type" value="Genomic_DNA"/>
</dbReference>
<protein>
    <submittedName>
        <fullName evidence="1">Uncharacterized protein</fullName>
    </submittedName>
</protein>
<dbReference type="Proteomes" id="UP001056120">
    <property type="component" value="Linkage Group LG29"/>
</dbReference>
<gene>
    <name evidence="1" type="ORF">L1987_86621</name>
</gene>
<sequence>MPFGFKIRTFLILLICFSFPFSHQTPKLGFSPSLVVVSISLVAPVFPRSRWCGGVSAVVAVSTRTGSVFGCLQRGTRRR</sequence>
<accession>A0ACB8XZX6</accession>
<evidence type="ECO:0000313" key="2">
    <source>
        <dbReference type="Proteomes" id="UP001056120"/>
    </source>
</evidence>
<reference evidence="2" key="1">
    <citation type="journal article" date="2022" name="Mol. Ecol. Resour.">
        <title>The genomes of chicory, endive, great burdock and yacon provide insights into Asteraceae palaeo-polyploidization history and plant inulin production.</title>
        <authorList>
            <person name="Fan W."/>
            <person name="Wang S."/>
            <person name="Wang H."/>
            <person name="Wang A."/>
            <person name="Jiang F."/>
            <person name="Liu H."/>
            <person name="Zhao H."/>
            <person name="Xu D."/>
            <person name="Zhang Y."/>
        </authorList>
    </citation>
    <scope>NUCLEOTIDE SEQUENCE [LARGE SCALE GENOMIC DNA]</scope>
    <source>
        <strain evidence="2">cv. Yunnan</strain>
    </source>
</reference>